<dbReference type="RefSeq" id="WP_092085832.1">
    <property type="nucleotide sequence ID" value="NZ_FNEL01000036.1"/>
</dbReference>
<dbReference type="Proteomes" id="UP000235682">
    <property type="component" value="Unassembled WGS sequence"/>
</dbReference>
<evidence type="ECO:0000313" key="9">
    <source>
        <dbReference type="Proteomes" id="UP000235682"/>
    </source>
</evidence>
<keyword evidence="3 6" id="KW-0812">Transmembrane</keyword>
<evidence type="ECO:0000256" key="5">
    <source>
        <dbReference type="ARBA" id="ARBA00023136"/>
    </source>
</evidence>
<proteinExistence type="predicted"/>
<evidence type="ECO:0000256" key="2">
    <source>
        <dbReference type="ARBA" id="ARBA00022475"/>
    </source>
</evidence>
<keyword evidence="2" id="KW-1003">Cell membrane</keyword>
<feature type="transmembrane region" description="Helical" evidence="6">
    <location>
        <begin position="33"/>
        <end position="56"/>
    </location>
</feature>
<evidence type="ECO:0000313" key="8">
    <source>
        <dbReference type="EMBL" id="PMC58415.1"/>
    </source>
</evidence>
<dbReference type="STRING" id="84521.SAMN04487994_10363"/>
<evidence type="ECO:0000256" key="4">
    <source>
        <dbReference type="ARBA" id="ARBA00022989"/>
    </source>
</evidence>
<protein>
    <submittedName>
        <fullName evidence="8">PspC domain-containing protein</fullName>
    </submittedName>
</protein>
<dbReference type="InterPro" id="IPR007168">
    <property type="entry name" value="Phageshock_PspC_N"/>
</dbReference>
<evidence type="ECO:0000256" key="6">
    <source>
        <dbReference type="SAM" id="Phobius"/>
    </source>
</evidence>
<comment type="subcellular location">
    <subcellularLocation>
        <location evidence="1">Cell membrane</location>
        <topology evidence="1">Single-pass membrane protein</topology>
    </subcellularLocation>
</comment>
<comment type="caution">
    <text evidence="8">The sequence shown here is derived from an EMBL/GenBank/DDBJ whole genome shotgun (WGS) entry which is preliminary data.</text>
</comment>
<evidence type="ECO:0000256" key="3">
    <source>
        <dbReference type="ARBA" id="ARBA00022692"/>
    </source>
</evidence>
<dbReference type="EMBL" id="PNHE01000014">
    <property type="protein sequence ID" value="PMC58415.1"/>
    <property type="molecule type" value="Genomic_DNA"/>
</dbReference>
<gene>
    <name evidence="8" type="ORF">CJ205_04285</name>
</gene>
<organism evidence="8 9">
    <name type="scientific">Dolosicoccus paucivorans</name>
    <dbReference type="NCBI Taxonomy" id="84521"/>
    <lineage>
        <taxon>Bacteria</taxon>
        <taxon>Bacillati</taxon>
        <taxon>Bacillota</taxon>
        <taxon>Bacilli</taxon>
        <taxon>Lactobacillales</taxon>
        <taxon>Aerococcaceae</taxon>
        <taxon>Dolosicoccus</taxon>
    </lineage>
</organism>
<dbReference type="PANTHER" id="PTHR33885:SF3">
    <property type="entry name" value="PHAGE SHOCK PROTEIN C"/>
    <property type="match status" value="1"/>
</dbReference>
<sequence length="98" mass="11356">MRKLYKSSTNKMLAGVCGGLAEYFNVDPTLVRIIFGVLFLSGSIGIWLYILLALILPYDYQVNEQRPHFKQEKPTQFDQFFADKQAPKDVTEEDWSDF</sequence>
<name>A0A1G8MRA0_9LACT</name>
<dbReference type="AlphaFoldDB" id="A0A1G8MRA0"/>
<keyword evidence="5 6" id="KW-0472">Membrane</keyword>
<dbReference type="Pfam" id="PF04024">
    <property type="entry name" value="PspC"/>
    <property type="match status" value="1"/>
</dbReference>
<evidence type="ECO:0000259" key="7">
    <source>
        <dbReference type="Pfam" id="PF04024"/>
    </source>
</evidence>
<feature type="domain" description="Phage shock protein PspC N-terminal" evidence="7">
    <location>
        <begin position="2"/>
        <end position="58"/>
    </location>
</feature>
<accession>A0A1G8MRA0</accession>
<dbReference type="InterPro" id="IPR052027">
    <property type="entry name" value="PspC"/>
</dbReference>
<dbReference type="PANTHER" id="PTHR33885">
    <property type="entry name" value="PHAGE SHOCK PROTEIN C"/>
    <property type="match status" value="1"/>
</dbReference>
<dbReference type="GO" id="GO:0005886">
    <property type="term" value="C:plasma membrane"/>
    <property type="evidence" value="ECO:0007669"/>
    <property type="project" value="UniProtKB-SubCell"/>
</dbReference>
<evidence type="ECO:0000256" key="1">
    <source>
        <dbReference type="ARBA" id="ARBA00004162"/>
    </source>
</evidence>
<dbReference type="OrthoDB" id="9815286at2"/>
<keyword evidence="4 6" id="KW-1133">Transmembrane helix</keyword>
<reference evidence="8 9" key="1">
    <citation type="submission" date="2017-09" db="EMBL/GenBank/DDBJ databases">
        <title>Bacterial strain isolated from the female urinary microbiota.</title>
        <authorList>
            <person name="Thomas-White K."/>
            <person name="Kumar N."/>
            <person name="Forster S."/>
            <person name="Putonti C."/>
            <person name="Lawley T."/>
            <person name="Wolfe A.J."/>
        </authorList>
    </citation>
    <scope>NUCLEOTIDE SEQUENCE [LARGE SCALE GENOMIC DNA]</scope>
    <source>
        <strain evidence="8 9">UMB0852</strain>
    </source>
</reference>
<keyword evidence="9" id="KW-1185">Reference proteome</keyword>